<accession>A0ABQ4E361</accession>
<dbReference type="EMBL" id="BONW01000019">
    <property type="protein sequence ID" value="GIG89148.1"/>
    <property type="molecule type" value="Genomic_DNA"/>
</dbReference>
<evidence type="ECO:0000313" key="3">
    <source>
        <dbReference type="Proteomes" id="UP000646749"/>
    </source>
</evidence>
<feature type="region of interest" description="Disordered" evidence="1">
    <location>
        <begin position="1"/>
        <end position="22"/>
    </location>
</feature>
<reference evidence="2 3" key="1">
    <citation type="submission" date="2021-01" db="EMBL/GenBank/DDBJ databases">
        <title>Whole genome shotgun sequence of Plantactinospora endophytica NBRC 110450.</title>
        <authorList>
            <person name="Komaki H."/>
            <person name="Tamura T."/>
        </authorList>
    </citation>
    <scope>NUCLEOTIDE SEQUENCE [LARGE SCALE GENOMIC DNA]</scope>
    <source>
        <strain evidence="2 3">NBRC 110450</strain>
    </source>
</reference>
<sequence length="105" mass="11716">MSRTGANLPPRFPRGRPTNRGPVWQHLPLRPLWVCRGCGHPWPCATARLTLLADYRDDRVGLHVYLGSALYAATADLHRLNPNPGPDPAALHARFLGWVRPRPSP</sequence>
<proteinExistence type="predicted"/>
<comment type="caution">
    <text evidence="2">The sequence shown here is derived from an EMBL/GenBank/DDBJ whole genome shotgun (WGS) entry which is preliminary data.</text>
</comment>
<organism evidence="2 3">
    <name type="scientific">Plantactinospora endophytica</name>
    <dbReference type="NCBI Taxonomy" id="673535"/>
    <lineage>
        <taxon>Bacteria</taxon>
        <taxon>Bacillati</taxon>
        <taxon>Actinomycetota</taxon>
        <taxon>Actinomycetes</taxon>
        <taxon>Micromonosporales</taxon>
        <taxon>Micromonosporaceae</taxon>
        <taxon>Plantactinospora</taxon>
    </lineage>
</organism>
<protein>
    <recommendedName>
        <fullName evidence="4">Flavin reductase</fullName>
    </recommendedName>
</protein>
<evidence type="ECO:0000256" key="1">
    <source>
        <dbReference type="SAM" id="MobiDB-lite"/>
    </source>
</evidence>
<evidence type="ECO:0000313" key="2">
    <source>
        <dbReference type="EMBL" id="GIG89148.1"/>
    </source>
</evidence>
<gene>
    <name evidence="2" type="ORF">Pen02_40840</name>
</gene>
<name>A0ABQ4E361_9ACTN</name>
<keyword evidence="3" id="KW-1185">Reference proteome</keyword>
<evidence type="ECO:0008006" key="4">
    <source>
        <dbReference type="Google" id="ProtNLM"/>
    </source>
</evidence>
<dbReference type="Proteomes" id="UP000646749">
    <property type="component" value="Unassembled WGS sequence"/>
</dbReference>